<evidence type="ECO:0000313" key="3">
    <source>
        <dbReference type="Proteomes" id="UP000324781"/>
    </source>
</evidence>
<protein>
    <submittedName>
        <fullName evidence="2">Uncharacterized protein</fullName>
    </submittedName>
</protein>
<accession>A0A1M6AHB5</accession>
<reference evidence="2 3" key="1">
    <citation type="submission" date="2016-11" db="EMBL/GenBank/DDBJ databases">
        <authorList>
            <person name="Varghese N."/>
            <person name="Submissions S."/>
        </authorList>
    </citation>
    <scope>NUCLEOTIDE SEQUENCE [LARGE SCALE GENOMIC DNA]</scope>
    <source>
        <strain evidence="2 3">DSM 19027</strain>
    </source>
</reference>
<dbReference type="AlphaFoldDB" id="A0A1M6AHB5"/>
<evidence type="ECO:0000313" key="2">
    <source>
        <dbReference type="EMBL" id="SHI35781.1"/>
    </source>
</evidence>
<proteinExistence type="predicted"/>
<name>A0A1M6AHB5_9FIRM</name>
<organism evidence="2 3">
    <name type="scientific">Thermoclostridium caenicola</name>
    <dbReference type="NCBI Taxonomy" id="659425"/>
    <lineage>
        <taxon>Bacteria</taxon>
        <taxon>Bacillati</taxon>
        <taxon>Bacillota</taxon>
        <taxon>Clostridia</taxon>
        <taxon>Eubacteriales</taxon>
        <taxon>Oscillospiraceae</taxon>
        <taxon>Thermoclostridium</taxon>
    </lineage>
</organism>
<feature type="region of interest" description="Disordered" evidence="1">
    <location>
        <begin position="137"/>
        <end position="165"/>
    </location>
</feature>
<dbReference type="Proteomes" id="UP000324781">
    <property type="component" value="Unassembled WGS sequence"/>
</dbReference>
<evidence type="ECO:0000256" key="1">
    <source>
        <dbReference type="SAM" id="MobiDB-lite"/>
    </source>
</evidence>
<sequence>MPRNKATVACDITDTVNLQYRSEGYEIHHVRAAIGHIGCETAEGKFCLVYGEYTLFLLLRSTSKKHEYGIKAIRSPFIRAIPLDGNLSVFSNSSRLQVSLIGSPECTLEDMETHPGGKNMSCRITLSYRLEFRDSAEGEEKPYSGTSSAGEATDSSDSSSVKVWRVDSSQNHTIEKLLGIDRDTLMQFNKSHQQE</sequence>
<feature type="compositionally biased region" description="Polar residues" evidence="1">
    <location>
        <begin position="144"/>
        <end position="165"/>
    </location>
</feature>
<keyword evidence="3" id="KW-1185">Reference proteome</keyword>
<gene>
    <name evidence="2" type="ORF">SAMN05444373_100137</name>
</gene>
<dbReference type="EMBL" id="FQZP01000001">
    <property type="protein sequence ID" value="SHI35781.1"/>
    <property type="molecule type" value="Genomic_DNA"/>
</dbReference>
<dbReference type="RefSeq" id="WP_149677327.1">
    <property type="nucleotide sequence ID" value="NZ_FQZP01000001.1"/>
</dbReference>